<evidence type="ECO:0000313" key="1">
    <source>
        <dbReference type="Proteomes" id="UP000046392"/>
    </source>
</evidence>
<organism evidence="1 2">
    <name type="scientific">Strongyloides papillosus</name>
    <name type="common">Intestinal threadworm</name>
    <dbReference type="NCBI Taxonomy" id="174720"/>
    <lineage>
        <taxon>Eukaryota</taxon>
        <taxon>Metazoa</taxon>
        <taxon>Ecdysozoa</taxon>
        <taxon>Nematoda</taxon>
        <taxon>Chromadorea</taxon>
        <taxon>Rhabditida</taxon>
        <taxon>Tylenchina</taxon>
        <taxon>Panagrolaimomorpha</taxon>
        <taxon>Strongyloidoidea</taxon>
        <taxon>Strongyloididae</taxon>
        <taxon>Strongyloides</taxon>
    </lineage>
</organism>
<protein>
    <submittedName>
        <fullName evidence="2">Uncharacterized protein</fullName>
    </submittedName>
</protein>
<evidence type="ECO:0000313" key="2">
    <source>
        <dbReference type="WBParaSite" id="SPAL_0001582350.1"/>
    </source>
</evidence>
<dbReference type="WBParaSite" id="SPAL_0001582350.1">
    <property type="protein sequence ID" value="SPAL_0001582350.1"/>
    <property type="gene ID" value="SPAL_0001582350"/>
</dbReference>
<dbReference type="STRING" id="174720.A0A0N5CD78"/>
<proteinExistence type="predicted"/>
<sequence>MGQALFEKFCILEQGASHFPVEELLSSGTRTKISTEMDCDNDIKEDVLSLYASTTSGDVNLFHGAVITLETKIAVG</sequence>
<reference evidence="2" key="1">
    <citation type="submission" date="2017-02" db="UniProtKB">
        <authorList>
            <consortium name="WormBaseParasite"/>
        </authorList>
    </citation>
    <scope>IDENTIFICATION</scope>
</reference>
<keyword evidence="1" id="KW-1185">Reference proteome</keyword>
<accession>A0A0N5CD78</accession>
<dbReference type="Proteomes" id="UP000046392">
    <property type="component" value="Unplaced"/>
</dbReference>
<name>A0A0N5CD78_STREA</name>
<dbReference type="AlphaFoldDB" id="A0A0N5CD78"/>